<reference evidence="1" key="1">
    <citation type="submission" date="2020-08" db="EMBL/GenBank/DDBJ databases">
        <title>Multicomponent nature underlies the extraordinary mechanical properties of spider dragline silk.</title>
        <authorList>
            <person name="Kono N."/>
            <person name="Nakamura H."/>
            <person name="Mori M."/>
            <person name="Yoshida Y."/>
            <person name="Ohtoshi R."/>
            <person name="Malay A.D."/>
            <person name="Moran D.A.P."/>
            <person name="Tomita M."/>
            <person name="Numata K."/>
            <person name="Arakawa K."/>
        </authorList>
    </citation>
    <scope>NUCLEOTIDE SEQUENCE</scope>
</reference>
<dbReference type="OrthoDB" id="6417506at2759"/>
<dbReference type="PANTHER" id="PTHR45913">
    <property type="entry name" value="EPM2A-INTERACTING PROTEIN 1"/>
    <property type="match status" value="1"/>
</dbReference>
<evidence type="ECO:0000313" key="2">
    <source>
        <dbReference type="Proteomes" id="UP000887013"/>
    </source>
</evidence>
<dbReference type="AlphaFoldDB" id="A0A8X6P294"/>
<protein>
    <submittedName>
        <fullName evidence="1">Spectrin beta chain, non-erythrocytic 1</fullName>
    </submittedName>
</protein>
<gene>
    <name evidence="1" type="primary">Sptbn1</name>
    <name evidence="1" type="ORF">NPIL_318021</name>
</gene>
<proteinExistence type="predicted"/>
<dbReference type="PANTHER" id="PTHR45913:SF5">
    <property type="entry name" value="GENERAL TRANSCRIPTION FACTOR II-I REPEAT DOMAIN-CONTAINING PROTEIN 2A-LIKE PROTEIN"/>
    <property type="match status" value="1"/>
</dbReference>
<dbReference type="Proteomes" id="UP000887013">
    <property type="component" value="Unassembled WGS sequence"/>
</dbReference>
<name>A0A8X6P294_NEPPI</name>
<keyword evidence="2" id="KW-1185">Reference proteome</keyword>
<organism evidence="1 2">
    <name type="scientific">Nephila pilipes</name>
    <name type="common">Giant wood spider</name>
    <name type="synonym">Nephila maculata</name>
    <dbReference type="NCBI Taxonomy" id="299642"/>
    <lineage>
        <taxon>Eukaryota</taxon>
        <taxon>Metazoa</taxon>
        <taxon>Ecdysozoa</taxon>
        <taxon>Arthropoda</taxon>
        <taxon>Chelicerata</taxon>
        <taxon>Arachnida</taxon>
        <taxon>Araneae</taxon>
        <taxon>Araneomorphae</taxon>
        <taxon>Entelegynae</taxon>
        <taxon>Araneoidea</taxon>
        <taxon>Nephilidae</taxon>
        <taxon>Nephila</taxon>
    </lineage>
</organism>
<accession>A0A8X6P294</accession>
<sequence>MQKVFVKIIRPTKLFQEDKQYPRSSYAYELHCSIYCKRKRLSDGEFVKQCMLQVRNVLCPDKKNNFETVNLSRKTVTPRIEAIDQNLTSQLESKIGQFKFCSIGCIAMDESFDTGDTAQLVLFIRDVVKNFEITEELACMRSLKGTTTGCDIFREFQEGFLISKVPITKKCNITTDEAPNMIGEKIWISWTPLIRTIPGTMLFSTLCYTSRCSE</sequence>
<comment type="caution">
    <text evidence="1">The sequence shown here is derived from an EMBL/GenBank/DDBJ whole genome shotgun (WGS) entry which is preliminary data.</text>
</comment>
<dbReference type="EMBL" id="BMAW01111161">
    <property type="protein sequence ID" value="GFT46560.1"/>
    <property type="molecule type" value="Genomic_DNA"/>
</dbReference>
<evidence type="ECO:0000313" key="1">
    <source>
        <dbReference type="EMBL" id="GFT46560.1"/>
    </source>
</evidence>